<dbReference type="InterPro" id="IPR035986">
    <property type="entry name" value="PKD_dom_sf"/>
</dbReference>
<dbReference type="PROSITE" id="PS51257">
    <property type="entry name" value="PROKAR_LIPOPROTEIN"/>
    <property type="match status" value="1"/>
</dbReference>
<protein>
    <submittedName>
        <fullName evidence="1">PKD domain-containing protein</fullName>
    </submittedName>
</protein>
<dbReference type="Gene3D" id="2.60.120.430">
    <property type="entry name" value="Galactose-binding lectin"/>
    <property type="match status" value="1"/>
</dbReference>
<dbReference type="SUPFAM" id="SSF49785">
    <property type="entry name" value="Galactose-binding domain-like"/>
    <property type="match status" value="1"/>
</dbReference>
<dbReference type="RefSeq" id="WP_386060471.1">
    <property type="nucleotide sequence ID" value="NZ_JBHLTQ010000001.1"/>
</dbReference>
<name>A0ABV6Q7K2_9FLAO</name>
<proteinExistence type="predicted"/>
<accession>A0ABV6Q7K2</accession>
<keyword evidence="2" id="KW-1185">Reference proteome</keyword>
<evidence type="ECO:0000313" key="2">
    <source>
        <dbReference type="Proteomes" id="UP001589832"/>
    </source>
</evidence>
<sequence>MKNLKLILVSFLLIAFIGCEDDDRDTKFVDNAEAPSEVSLQFRATQDNSGLVTITPTAVGASKFDINFGDGTGQSVELDPGQSVDNVYAEGTYTVAVTATAINGLITQVEQQLVVSFQAPQNLEVTIENDVAISKQVNVTANADFAMSFDVYFGEAGNDTPLSANIGETVSYIYQEAGTYTITVVAMGSAIETTTYTEDFEVTAIEQPIASAPTPPSRAEGDVISIFSSAYTDVPGTNYFPDWGQGGQGSGWALFSLDGDEMLQYINLSYQGIALADGTSVDVSQMEFLHLDVWTAEAVTDIETSLINNASGTVTEAPVTTSLTPNSWTSIEIPISDYTDQGLTVSEIFQLKFVGTPWAAGTVFIDNIYFYREATGVVTSMIEDFEGAEPTFTTFGNIADIEVVANPDQSGANTTNTVAKMTKSSGAEFWAGAFFETVSPIDLASYGKINVKTWSPNAGAVVKLKLENADASITHEVDLNTTVTNQWENLLYDFSAAPIADYSRIVIFFDFGNAGDGSEYYYDEIELVNDSGSASLSFQDFEGVAPVFTVFGDIPGIEVVANPDQSGVNTTSTVAKLTKVSGAQTWAGAFFETETALDFNTYSKISVKTWSPIAGAVVKLKLENADASTTHEVDLNTSVSNAWEELVYDFSAALAADYVRVVIFFDFGNAGDDSVYYFDEYTLTN</sequence>
<dbReference type="InterPro" id="IPR008979">
    <property type="entry name" value="Galactose-bd-like_sf"/>
</dbReference>
<dbReference type="Proteomes" id="UP001589832">
    <property type="component" value="Unassembled WGS sequence"/>
</dbReference>
<reference evidence="1 2" key="1">
    <citation type="submission" date="2024-09" db="EMBL/GenBank/DDBJ databases">
        <authorList>
            <person name="Sun Q."/>
            <person name="Mori K."/>
        </authorList>
    </citation>
    <scope>NUCLEOTIDE SEQUENCE [LARGE SCALE GENOMIC DNA]</scope>
    <source>
        <strain evidence="1 2">NCAIM B.02481</strain>
    </source>
</reference>
<dbReference type="InterPro" id="IPR013783">
    <property type="entry name" value="Ig-like_fold"/>
</dbReference>
<evidence type="ECO:0000313" key="1">
    <source>
        <dbReference type="EMBL" id="MFC0603882.1"/>
    </source>
</evidence>
<dbReference type="SUPFAM" id="SSF49299">
    <property type="entry name" value="PKD domain"/>
    <property type="match status" value="1"/>
</dbReference>
<dbReference type="CDD" id="cd00146">
    <property type="entry name" value="PKD"/>
    <property type="match status" value="1"/>
</dbReference>
<dbReference type="EMBL" id="JBHLTQ010000001">
    <property type="protein sequence ID" value="MFC0603882.1"/>
    <property type="molecule type" value="Genomic_DNA"/>
</dbReference>
<organism evidence="1 2">
    <name type="scientific">Winogradskyella pulchriflava</name>
    <dbReference type="NCBI Taxonomy" id="1110688"/>
    <lineage>
        <taxon>Bacteria</taxon>
        <taxon>Pseudomonadati</taxon>
        <taxon>Bacteroidota</taxon>
        <taxon>Flavobacteriia</taxon>
        <taxon>Flavobacteriales</taxon>
        <taxon>Flavobacteriaceae</taxon>
        <taxon>Winogradskyella</taxon>
    </lineage>
</organism>
<gene>
    <name evidence="1" type="ORF">ACFFGA_04910</name>
</gene>
<comment type="caution">
    <text evidence="1">The sequence shown here is derived from an EMBL/GenBank/DDBJ whole genome shotgun (WGS) entry which is preliminary data.</text>
</comment>
<dbReference type="Gene3D" id="2.60.40.10">
    <property type="entry name" value="Immunoglobulins"/>
    <property type="match status" value="1"/>
</dbReference>
<dbReference type="Gene3D" id="2.60.120.260">
    <property type="entry name" value="Galactose-binding domain-like"/>
    <property type="match status" value="2"/>
</dbReference>